<name>A0A7R8YXA8_HERIL</name>
<dbReference type="GO" id="GO:0004168">
    <property type="term" value="F:dolichol kinase activity"/>
    <property type="evidence" value="ECO:0007669"/>
    <property type="project" value="UniProtKB-EC"/>
</dbReference>
<dbReference type="OrthoDB" id="377083at2759"/>
<feature type="transmembrane region" description="Helical" evidence="11">
    <location>
        <begin position="434"/>
        <end position="456"/>
    </location>
</feature>
<evidence type="ECO:0000256" key="7">
    <source>
        <dbReference type="ARBA" id="ARBA00022824"/>
    </source>
</evidence>
<evidence type="ECO:0000313" key="12">
    <source>
        <dbReference type="EMBL" id="CAD7087707.1"/>
    </source>
</evidence>
<feature type="region of interest" description="Disordered" evidence="10">
    <location>
        <begin position="1"/>
        <end position="35"/>
    </location>
</feature>
<keyword evidence="8 11" id="KW-1133">Transmembrane helix</keyword>
<keyword evidence="5 11" id="KW-0812">Transmembrane</keyword>
<dbReference type="EC" id="2.7.1.108" evidence="3"/>
<evidence type="ECO:0000256" key="8">
    <source>
        <dbReference type="ARBA" id="ARBA00022989"/>
    </source>
</evidence>
<feature type="transmembrane region" description="Helical" evidence="11">
    <location>
        <begin position="54"/>
        <end position="71"/>
    </location>
</feature>
<evidence type="ECO:0000256" key="1">
    <source>
        <dbReference type="ARBA" id="ARBA00004477"/>
    </source>
</evidence>
<evidence type="ECO:0000256" key="6">
    <source>
        <dbReference type="ARBA" id="ARBA00022777"/>
    </source>
</evidence>
<accession>A0A7R8YXA8</accession>
<keyword evidence="13" id="KW-1185">Reference proteome</keyword>
<gene>
    <name evidence="12" type="ORF">HERILL_LOCUS10393</name>
</gene>
<dbReference type="Proteomes" id="UP000594454">
    <property type="component" value="Chromosome 4"/>
</dbReference>
<evidence type="ECO:0000256" key="3">
    <source>
        <dbReference type="ARBA" id="ARBA00012132"/>
    </source>
</evidence>
<evidence type="ECO:0000256" key="2">
    <source>
        <dbReference type="ARBA" id="ARBA00010794"/>
    </source>
</evidence>
<evidence type="ECO:0000256" key="5">
    <source>
        <dbReference type="ARBA" id="ARBA00022692"/>
    </source>
</evidence>
<dbReference type="GO" id="GO:0005789">
    <property type="term" value="C:endoplasmic reticulum membrane"/>
    <property type="evidence" value="ECO:0007669"/>
    <property type="project" value="UniProtKB-SubCell"/>
</dbReference>
<dbReference type="PANTHER" id="PTHR13205">
    <property type="entry name" value="TRANSMEMBRANE PROTEIN 15-RELATED"/>
    <property type="match status" value="1"/>
</dbReference>
<reference evidence="12 13" key="1">
    <citation type="submission" date="2020-11" db="EMBL/GenBank/DDBJ databases">
        <authorList>
            <person name="Wallbank WR R."/>
            <person name="Pardo Diaz C."/>
            <person name="Kozak K."/>
            <person name="Martin S."/>
            <person name="Jiggins C."/>
            <person name="Moest M."/>
            <person name="Warren A I."/>
            <person name="Generalovic N T."/>
            <person name="Byers J.R.P. K."/>
            <person name="Montejo-Kovacevich G."/>
            <person name="Yen C E."/>
        </authorList>
    </citation>
    <scope>NUCLEOTIDE SEQUENCE [LARGE SCALE GENOMIC DNA]</scope>
</reference>
<feature type="transmembrane region" description="Helical" evidence="11">
    <location>
        <begin position="395"/>
        <end position="422"/>
    </location>
</feature>
<dbReference type="InParanoid" id="A0A7R8YXA8"/>
<evidence type="ECO:0000256" key="4">
    <source>
        <dbReference type="ARBA" id="ARBA00022679"/>
    </source>
</evidence>
<feature type="transmembrane region" description="Helical" evidence="11">
    <location>
        <begin position="135"/>
        <end position="153"/>
    </location>
</feature>
<evidence type="ECO:0000256" key="11">
    <source>
        <dbReference type="SAM" id="Phobius"/>
    </source>
</evidence>
<dbReference type="AlphaFoldDB" id="A0A7R8YXA8"/>
<dbReference type="EMBL" id="LR899012">
    <property type="protein sequence ID" value="CAD7087707.1"/>
    <property type="molecule type" value="Genomic_DNA"/>
</dbReference>
<organism evidence="12 13">
    <name type="scientific">Hermetia illucens</name>
    <name type="common">Black soldier fly</name>
    <dbReference type="NCBI Taxonomy" id="343691"/>
    <lineage>
        <taxon>Eukaryota</taxon>
        <taxon>Metazoa</taxon>
        <taxon>Ecdysozoa</taxon>
        <taxon>Arthropoda</taxon>
        <taxon>Hexapoda</taxon>
        <taxon>Insecta</taxon>
        <taxon>Pterygota</taxon>
        <taxon>Neoptera</taxon>
        <taxon>Endopterygota</taxon>
        <taxon>Diptera</taxon>
        <taxon>Brachycera</taxon>
        <taxon>Stratiomyomorpha</taxon>
        <taxon>Stratiomyidae</taxon>
        <taxon>Hermetiinae</taxon>
        <taxon>Hermetia</taxon>
    </lineage>
</organism>
<keyword evidence="4" id="KW-0808">Transferase</keyword>
<dbReference type="PANTHER" id="PTHR13205:SF15">
    <property type="entry name" value="DOLICHOL KINASE"/>
    <property type="match status" value="1"/>
</dbReference>
<feature type="transmembrane region" description="Helical" evidence="11">
    <location>
        <begin position="298"/>
        <end position="315"/>
    </location>
</feature>
<feature type="transmembrane region" description="Helical" evidence="11">
    <location>
        <begin position="165"/>
        <end position="184"/>
    </location>
</feature>
<evidence type="ECO:0000313" key="13">
    <source>
        <dbReference type="Proteomes" id="UP000594454"/>
    </source>
</evidence>
<evidence type="ECO:0000256" key="9">
    <source>
        <dbReference type="ARBA" id="ARBA00023136"/>
    </source>
</evidence>
<keyword evidence="6" id="KW-0418">Kinase</keyword>
<evidence type="ECO:0000256" key="10">
    <source>
        <dbReference type="SAM" id="MobiDB-lite"/>
    </source>
</evidence>
<feature type="transmembrane region" description="Helical" evidence="11">
    <location>
        <begin position="83"/>
        <end position="102"/>
    </location>
</feature>
<protein>
    <recommendedName>
        <fullName evidence="3">dolichol kinase</fullName>
        <ecNumber evidence="3">2.7.1.108</ecNumber>
    </recommendedName>
</protein>
<dbReference type="GO" id="GO:0043048">
    <property type="term" value="P:dolichyl monophosphate biosynthetic process"/>
    <property type="evidence" value="ECO:0007669"/>
    <property type="project" value="TreeGrafter"/>
</dbReference>
<feature type="compositionally biased region" description="Basic and acidic residues" evidence="10">
    <location>
        <begin position="21"/>
        <end position="35"/>
    </location>
</feature>
<feature type="transmembrane region" description="Helical" evidence="11">
    <location>
        <begin position="229"/>
        <end position="247"/>
    </location>
</feature>
<proteinExistence type="inferred from homology"/>
<comment type="subcellular location">
    <subcellularLocation>
        <location evidence="1">Endoplasmic reticulum membrane</location>
        <topology evidence="1">Multi-pass membrane protein</topology>
    </subcellularLocation>
</comment>
<dbReference type="OMA" id="EIHWPGT"/>
<feature type="transmembrane region" description="Helical" evidence="11">
    <location>
        <begin position="109"/>
        <end position="129"/>
    </location>
</feature>
<dbReference type="FunCoup" id="A0A7R8YXA8">
    <property type="interactions" value="773"/>
</dbReference>
<sequence length="500" mass="55360">MRRAGIDQSTKRSRIKMTSSPDKETEVQTSDQDPKSVKGLIDSQYETRVNASSGYWLCILLPFAFIINNIRYPKSSSAFDYKMTTIVSFGLCLQSIYIFTCILESRSKLLRICLISIPGICTSLFIQIILNQTTAVSVIWGLTTTLTYNYVYFKLLKTLPRSFTYGEASVAAQGLILFLMNGFLRIPHFVNNPPMTYMGQMNAIMITALSCLIVTLVLLYILKPLRNPVAFYPLMVALAVAVCTVPVTRQVPVVTLWNFIVSDLRRVAIIVFYIGLVGATIAAVNWRLQKDEKASTAVRKLFHLLVVFVYIPGLLYQCTFLYIASGVALAVMTVIETVRVIKVPPLYEALEKSFDVFADEKDCGNIALTPFYLLIGCSLPMWISPHACVTIDNALHNVILLMAGVLTVGIGDTAASTIGLAFGKHKLPNSTKSVEGTIANMVAQTLAVFLLVHFGYIHLNPISKLTTGFAIIFSSLIEAFTDQVDNLVLPLIFYITCIIT</sequence>
<comment type="similarity">
    <text evidence="2">Belongs to the polyprenol kinase family.</text>
</comment>
<keyword evidence="9 11" id="KW-0472">Membrane</keyword>
<feature type="transmembrane region" description="Helical" evidence="11">
    <location>
        <begin position="362"/>
        <end position="383"/>
    </location>
</feature>
<dbReference type="InterPro" id="IPR032974">
    <property type="entry name" value="Polypren_kinase"/>
</dbReference>
<keyword evidence="7" id="KW-0256">Endoplasmic reticulum</keyword>
<feature type="transmembrane region" description="Helical" evidence="11">
    <location>
        <begin position="267"/>
        <end position="286"/>
    </location>
</feature>
<feature type="transmembrane region" description="Helical" evidence="11">
    <location>
        <begin position="204"/>
        <end position="222"/>
    </location>
</feature>